<dbReference type="Proteomes" id="UP000198668">
    <property type="component" value="Unassembled WGS sequence"/>
</dbReference>
<keyword evidence="1" id="KW-1133">Transmembrane helix</keyword>
<dbReference type="AlphaFoldDB" id="A0A1I3AXL7"/>
<keyword evidence="1" id="KW-0812">Transmembrane</keyword>
<organism evidence="2 3">
    <name type="scientific">Pisciglobus halotolerans</name>
    <dbReference type="NCBI Taxonomy" id="745365"/>
    <lineage>
        <taxon>Bacteria</taxon>
        <taxon>Bacillati</taxon>
        <taxon>Bacillota</taxon>
        <taxon>Bacilli</taxon>
        <taxon>Lactobacillales</taxon>
        <taxon>Carnobacteriaceae</taxon>
    </lineage>
</organism>
<keyword evidence="3" id="KW-1185">Reference proteome</keyword>
<evidence type="ECO:0000313" key="3">
    <source>
        <dbReference type="Proteomes" id="UP000198668"/>
    </source>
</evidence>
<evidence type="ECO:0000313" key="2">
    <source>
        <dbReference type="EMBL" id="SFH54773.1"/>
    </source>
</evidence>
<protein>
    <submittedName>
        <fullName evidence="2">Uncharacterized protein</fullName>
    </submittedName>
</protein>
<accession>A0A1I3AXL7</accession>
<evidence type="ECO:0000256" key="1">
    <source>
        <dbReference type="SAM" id="Phobius"/>
    </source>
</evidence>
<reference evidence="2 3" key="1">
    <citation type="submission" date="2016-10" db="EMBL/GenBank/DDBJ databases">
        <authorList>
            <person name="de Groot N.N."/>
        </authorList>
    </citation>
    <scope>NUCLEOTIDE SEQUENCE [LARGE SCALE GENOMIC DNA]</scope>
    <source>
        <strain evidence="2 3">DSM 27630</strain>
    </source>
</reference>
<keyword evidence="1" id="KW-0472">Membrane</keyword>
<dbReference type="EMBL" id="FOQE01000002">
    <property type="protein sequence ID" value="SFH54773.1"/>
    <property type="molecule type" value="Genomic_DNA"/>
</dbReference>
<dbReference type="RefSeq" id="WP_245741766.1">
    <property type="nucleotide sequence ID" value="NZ_FOQE01000002.1"/>
</dbReference>
<proteinExistence type="predicted"/>
<name>A0A1I3AXL7_9LACT</name>
<sequence>MKFIIIVLFILFVLSGVGMVHFLQKKGIFINRWIFGLLAFLIVLIPALLFNDLPQLIKTITYILSGLFAVMFFETGRLMLERNEVKGIVRAEQFSKAKKG</sequence>
<gene>
    <name evidence="2" type="ORF">SAMN04489868_10299</name>
</gene>
<feature type="transmembrane region" description="Helical" evidence="1">
    <location>
        <begin position="30"/>
        <end position="50"/>
    </location>
</feature>
<feature type="transmembrane region" description="Helical" evidence="1">
    <location>
        <begin position="6"/>
        <end position="23"/>
    </location>
</feature>
<feature type="transmembrane region" description="Helical" evidence="1">
    <location>
        <begin position="56"/>
        <end position="73"/>
    </location>
</feature>